<dbReference type="Pfam" id="PF00691">
    <property type="entry name" value="OmpA"/>
    <property type="match status" value="2"/>
</dbReference>
<dbReference type="RefSeq" id="WP_345340183.1">
    <property type="nucleotide sequence ID" value="NZ_BAABLI010000014.1"/>
</dbReference>
<dbReference type="InterPro" id="IPR006664">
    <property type="entry name" value="OMP_bac"/>
</dbReference>
<evidence type="ECO:0000256" key="5">
    <source>
        <dbReference type="SAM" id="SignalP"/>
    </source>
</evidence>
<name>A0ABW4XL75_9GAMM</name>
<feature type="domain" description="OmpA-like" evidence="6">
    <location>
        <begin position="206"/>
        <end position="325"/>
    </location>
</feature>
<reference evidence="8" key="1">
    <citation type="journal article" date="2019" name="Int. J. Syst. Evol. Microbiol.">
        <title>The Global Catalogue of Microorganisms (GCM) 10K type strain sequencing project: providing services to taxonomists for standard genome sequencing and annotation.</title>
        <authorList>
            <consortium name="The Broad Institute Genomics Platform"/>
            <consortium name="The Broad Institute Genome Sequencing Center for Infectious Disease"/>
            <person name="Wu L."/>
            <person name="Ma J."/>
        </authorList>
    </citation>
    <scope>NUCLEOTIDE SEQUENCE [LARGE SCALE GENOMIC DNA]</scope>
    <source>
        <strain evidence="8">CGMCC 1.10992</strain>
    </source>
</reference>
<feature type="domain" description="OmpA-like" evidence="6">
    <location>
        <begin position="86"/>
        <end position="205"/>
    </location>
</feature>
<dbReference type="CDD" id="cd07185">
    <property type="entry name" value="OmpA_C-like"/>
    <property type="match status" value="2"/>
</dbReference>
<evidence type="ECO:0000256" key="4">
    <source>
        <dbReference type="PROSITE-ProRule" id="PRU00473"/>
    </source>
</evidence>
<feature type="chain" id="PRO_5045300593" evidence="5">
    <location>
        <begin position="26"/>
        <end position="326"/>
    </location>
</feature>
<keyword evidence="5" id="KW-0732">Signal</keyword>
<dbReference type="PRINTS" id="PR01021">
    <property type="entry name" value="OMPADOMAIN"/>
</dbReference>
<dbReference type="InterPro" id="IPR036737">
    <property type="entry name" value="OmpA-like_sf"/>
</dbReference>
<evidence type="ECO:0000256" key="2">
    <source>
        <dbReference type="ARBA" id="ARBA00023136"/>
    </source>
</evidence>
<accession>A0ABW4XL75</accession>
<evidence type="ECO:0000313" key="7">
    <source>
        <dbReference type="EMBL" id="MFD2095747.1"/>
    </source>
</evidence>
<keyword evidence="8" id="KW-1185">Reference proteome</keyword>
<feature type="signal peptide" evidence="5">
    <location>
        <begin position="1"/>
        <end position="25"/>
    </location>
</feature>
<proteinExistence type="predicted"/>
<comment type="subcellular location">
    <subcellularLocation>
        <location evidence="1">Cell outer membrane</location>
    </subcellularLocation>
</comment>
<dbReference type="PANTHER" id="PTHR30329">
    <property type="entry name" value="STATOR ELEMENT OF FLAGELLAR MOTOR COMPLEX"/>
    <property type="match status" value="1"/>
</dbReference>
<keyword evidence="3" id="KW-0998">Cell outer membrane</keyword>
<dbReference type="PRINTS" id="PR01023">
    <property type="entry name" value="NAFLGMOTY"/>
</dbReference>
<organism evidence="7 8">
    <name type="scientific">Corallincola platygyrae</name>
    <dbReference type="NCBI Taxonomy" id="1193278"/>
    <lineage>
        <taxon>Bacteria</taxon>
        <taxon>Pseudomonadati</taxon>
        <taxon>Pseudomonadota</taxon>
        <taxon>Gammaproteobacteria</taxon>
        <taxon>Alteromonadales</taxon>
        <taxon>Psychromonadaceae</taxon>
        <taxon>Corallincola</taxon>
    </lineage>
</organism>
<comment type="caution">
    <text evidence="7">The sequence shown here is derived from an EMBL/GenBank/DDBJ whole genome shotgun (WGS) entry which is preliminary data.</text>
</comment>
<evidence type="ECO:0000256" key="1">
    <source>
        <dbReference type="ARBA" id="ARBA00004442"/>
    </source>
</evidence>
<dbReference type="PROSITE" id="PS51123">
    <property type="entry name" value="OMPA_2"/>
    <property type="match status" value="2"/>
</dbReference>
<gene>
    <name evidence="7" type="ORF">ACFSJ3_07100</name>
</gene>
<keyword evidence="2 4" id="KW-0472">Membrane</keyword>
<evidence type="ECO:0000259" key="6">
    <source>
        <dbReference type="PROSITE" id="PS51123"/>
    </source>
</evidence>
<sequence>MIGQWNTQAVCATLLLVGSMGMAQAESGPMEPSAGYAVTSDGIVVLSGDGSCVRHSAWSKDKAKVVGCDGYELSMDPEFVRGDGDGLITGLSLPQAELFAFDSAEMSDEGKAYLLSRKAELAEDFAGVYSVTVIGHTDSTGDENYNQDLSLRRANAVGDYLLSIGVPEGRLRTLGRGEYDPIVSNDTPDGRAQNRRVEVFVVGEQRALDRLIFPSIALFERRQGQLSAEGVALMDKHIEEARTLLRSAAFIEIVGHTDNVGDDDYNMALSLERAEAVGSYLMSQGVDGTKLVMRGAGESSPVATNKTEDGKAQNRRVELLIFGRGK</sequence>
<protein>
    <submittedName>
        <fullName evidence="7">OmpA family protein</fullName>
    </submittedName>
</protein>
<dbReference type="InterPro" id="IPR006665">
    <property type="entry name" value="OmpA-like"/>
</dbReference>
<dbReference type="Gene3D" id="3.30.1330.60">
    <property type="entry name" value="OmpA-like domain"/>
    <property type="match status" value="2"/>
</dbReference>
<dbReference type="EMBL" id="JBHUHT010000009">
    <property type="protein sequence ID" value="MFD2095747.1"/>
    <property type="molecule type" value="Genomic_DNA"/>
</dbReference>
<dbReference type="Proteomes" id="UP001597380">
    <property type="component" value="Unassembled WGS sequence"/>
</dbReference>
<dbReference type="PANTHER" id="PTHR30329:SF21">
    <property type="entry name" value="LIPOPROTEIN YIAD-RELATED"/>
    <property type="match status" value="1"/>
</dbReference>
<dbReference type="InterPro" id="IPR050330">
    <property type="entry name" value="Bact_OuterMem_StrucFunc"/>
</dbReference>
<dbReference type="SUPFAM" id="SSF103088">
    <property type="entry name" value="OmpA-like"/>
    <property type="match status" value="2"/>
</dbReference>
<evidence type="ECO:0000256" key="3">
    <source>
        <dbReference type="ARBA" id="ARBA00023237"/>
    </source>
</evidence>
<evidence type="ECO:0000313" key="8">
    <source>
        <dbReference type="Proteomes" id="UP001597380"/>
    </source>
</evidence>